<evidence type="ECO:0000256" key="7">
    <source>
        <dbReference type="PIRSR" id="PIRSR000193-1"/>
    </source>
</evidence>
<dbReference type="GO" id="GO:0004735">
    <property type="term" value="F:pyrroline-5-carboxylate reductase activity"/>
    <property type="evidence" value="ECO:0007669"/>
    <property type="project" value="UniProtKB-UniRule"/>
</dbReference>
<dbReference type="InterPro" id="IPR000304">
    <property type="entry name" value="Pyrroline-COOH_reductase"/>
</dbReference>
<evidence type="ECO:0000256" key="6">
    <source>
        <dbReference type="HAMAP-Rule" id="MF_01925"/>
    </source>
</evidence>
<gene>
    <name evidence="6" type="primary">proC</name>
    <name evidence="10" type="ORF">HU830_05635</name>
</gene>
<evidence type="ECO:0000313" key="10">
    <source>
        <dbReference type="EMBL" id="NVY96642.1"/>
    </source>
</evidence>
<dbReference type="InterPro" id="IPR036291">
    <property type="entry name" value="NAD(P)-bd_dom_sf"/>
</dbReference>
<evidence type="ECO:0000256" key="4">
    <source>
        <dbReference type="ARBA" id="ARBA00023002"/>
    </source>
</evidence>
<comment type="catalytic activity">
    <reaction evidence="6">
        <text>L-proline + NAD(+) = (S)-1-pyrroline-5-carboxylate + NADH + 2 H(+)</text>
        <dbReference type="Rhea" id="RHEA:14105"/>
        <dbReference type="ChEBI" id="CHEBI:15378"/>
        <dbReference type="ChEBI" id="CHEBI:17388"/>
        <dbReference type="ChEBI" id="CHEBI:57540"/>
        <dbReference type="ChEBI" id="CHEBI:57945"/>
        <dbReference type="ChEBI" id="CHEBI:60039"/>
        <dbReference type="EC" id="1.5.1.2"/>
    </reaction>
</comment>
<evidence type="ECO:0000259" key="8">
    <source>
        <dbReference type="Pfam" id="PF03807"/>
    </source>
</evidence>
<protein>
    <recommendedName>
        <fullName evidence="6">Pyrroline-5-carboxylate reductase</fullName>
        <shortName evidence="6">P5C reductase</shortName>
        <shortName evidence="6">P5CR</shortName>
        <ecNumber evidence="6">1.5.1.2</ecNumber>
    </recommendedName>
    <alternativeName>
        <fullName evidence="6">PCA reductase</fullName>
    </alternativeName>
</protein>
<comment type="similarity">
    <text evidence="1 6">Belongs to the pyrroline-5-carboxylate reductase family.</text>
</comment>
<feature type="domain" description="Pyrroline-5-carboxylate reductase dimerisation" evidence="9">
    <location>
        <begin position="154"/>
        <end position="252"/>
    </location>
</feature>
<dbReference type="HAMAP" id="MF_01925">
    <property type="entry name" value="P5C_reductase"/>
    <property type="match status" value="1"/>
</dbReference>
<dbReference type="Gene3D" id="1.10.3730.10">
    <property type="entry name" value="ProC C-terminal domain-like"/>
    <property type="match status" value="1"/>
</dbReference>
<dbReference type="PROSITE" id="PS00521">
    <property type="entry name" value="P5CR"/>
    <property type="match status" value="1"/>
</dbReference>
<keyword evidence="11" id="KW-1185">Reference proteome</keyword>
<name>A0A850R7J2_9LACO</name>
<organism evidence="10 11">
    <name type="scientific">Bombilactobacillus apium</name>
    <dbReference type="NCBI Taxonomy" id="2675299"/>
    <lineage>
        <taxon>Bacteria</taxon>
        <taxon>Bacillati</taxon>
        <taxon>Bacillota</taxon>
        <taxon>Bacilli</taxon>
        <taxon>Lactobacillales</taxon>
        <taxon>Lactobacillaceae</taxon>
        <taxon>Bombilactobacillus</taxon>
    </lineage>
</organism>
<dbReference type="FunFam" id="1.10.3730.10:FF:000001">
    <property type="entry name" value="Pyrroline-5-carboxylate reductase"/>
    <property type="match status" value="1"/>
</dbReference>
<proteinExistence type="inferred from homology"/>
<dbReference type="Gene3D" id="3.40.50.720">
    <property type="entry name" value="NAD(P)-binding Rossmann-like Domain"/>
    <property type="match status" value="1"/>
</dbReference>
<evidence type="ECO:0000256" key="1">
    <source>
        <dbReference type="ARBA" id="ARBA00005525"/>
    </source>
</evidence>
<dbReference type="SUPFAM" id="SSF51735">
    <property type="entry name" value="NAD(P)-binding Rossmann-fold domains"/>
    <property type="match status" value="1"/>
</dbReference>
<reference evidence="10 11" key="1">
    <citation type="submission" date="2020-06" db="EMBL/GenBank/DDBJ databases">
        <authorList>
            <person name="Kang J."/>
        </authorList>
    </citation>
    <scope>NUCLEOTIDE SEQUENCE [LARGE SCALE GENOMIC DNA]</scope>
    <source>
        <strain evidence="10 11">DCY120</strain>
    </source>
</reference>
<dbReference type="SUPFAM" id="SSF48179">
    <property type="entry name" value="6-phosphogluconate dehydrogenase C-terminal domain-like"/>
    <property type="match status" value="1"/>
</dbReference>
<dbReference type="GO" id="GO:0005737">
    <property type="term" value="C:cytoplasm"/>
    <property type="evidence" value="ECO:0007669"/>
    <property type="project" value="UniProtKB-SubCell"/>
</dbReference>
<evidence type="ECO:0000313" key="11">
    <source>
        <dbReference type="Proteomes" id="UP000563523"/>
    </source>
</evidence>
<accession>A0A850R7J2</accession>
<keyword evidence="3 6" id="KW-0521">NADP</keyword>
<dbReference type="AlphaFoldDB" id="A0A850R7J2"/>
<dbReference type="Pfam" id="PF14748">
    <property type="entry name" value="P5CR_dimer"/>
    <property type="match status" value="1"/>
</dbReference>
<feature type="binding site" evidence="7">
    <location>
        <position position="53"/>
    </location>
    <ligand>
        <name>NADPH</name>
        <dbReference type="ChEBI" id="CHEBI:57783"/>
    </ligand>
</feature>
<dbReference type="Proteomes" id="UP000563523">
    <property type="component" value="Unassembled WGS sequence"/>
</dbReference>
<comment type="catalytic activity">
    <reaction evidence="6">
        <text>L-proline + NADP(+) = (S)-1-pyrroline-5-carboxylate + NADPH + 2 H(+)</text>
        <dbReference type="Rhea" id="RHEA:14109"/>
        <dbReference type="ChEBI" id="CHEBI:15378"/>
        <dbReference type="ChEBI" id="CHEBI:17388"/>
        <dbReference type="ChEBI" id="CHEBI:57783"/>
        <dbReference type="ChEBI" id="CHEBI:58349"/>
        <dbReference type="ChEBI" id="CHEBI:60039"/>
        <dbReference type="EC" id="1.5.1.2"/>
    </reaction>
</comment>
<dbReference type="PANTHER" id="PTHR11645">
    <property type="entry name" value="PYRROLINE-5-CARBOXYLATE REDUCTASE"/>
    <property type="match status" value="1"/>
</dbReference>
<dbReference type="EMBL" id="JABZEC010000004">
    <property type="protein sequence ID" value="NVY96642.1"/>
    <property type="molecule type" value="Genomic_DNA"/>
</dbReference>
<evidence type="ECO:0000256" key="2">
    <source>
        <dbReference type="ARBA" id="ARBA00022650"/>
    </source>
</evidence>
<evidence type="ECO:0000259" key="9">
    <source>
        <dbReference type="Pfam" id="PF14748"/>
    </source>
</evidence>
<keyword evidence="2 6" id="KW-0641">Proline biosynthesis</keyword>
<dbReference type="EC" id="1.5.1.2" evidence="6"/>
<dbReference type="RefSeq" id="WP_176942801.1">
    <property type="nucleotide sequence ID" value="NZ_JABZEC010000004.1"/>
</dbReference>
<feature type="binding site" evidence="7">
    <location>
        <position position="33"/>
    </location>
    <ligand>
        <name>NADP(+)</name>
        <dbReference type="ChEBI" id="CHEBI:58349"/>
    </ligand>
</feature>
<dbReference type="InterPro" id="IPR029036">
    <property type="entry name" value="P5CR_dimer"/>
</dbReference>
<dbReference type="InterPro" id="IPR053790">
    <property type="entry name" value="P5CR-like_CS"/>
</dbReference>
<keyword evidence="6" id="KW-0028">Amino-acid biosynthesis</keyword>
<comment type="subcellular location">
    <subcellularLocation>
        <location evidence="6">Cytoplasm</location>
    </subcellularLocation>
</comment>
<dbReference type="InterPro" id="IPR008927">
    <property type="entry name" value="6-PGluconate_DH-like_C_sf"/>
</dbReference>
<dbReference type="PANTHER" id="PTHR11645:SF0">
    <property type="entry name" value="PYRROLINE-5-CARBOXYLATE REDUCTASE 3"/>
    <property type="match status" value="1"/>
</dbReference>
<sequence>MKIAFVGAGRIAQALMQGWLQAGVQPTDLLVKTTAHQSAQRVAQKYGLTLVENYSDFQAAQMVIIAVPTPALATIFSELAGQYSGIIVSVSGGDLATIAQEVAPAHFVKAIPNTPVQIDQGITALTFPKETPTAIQEQVTKSFNRLGQTYVVSEDLLGTYGTVAGCTPAFVAVMMDALSDVAVQNGIARDQAEEIINQMLVGTASLAQEKGQHPAQLKDQVATPGGSTIRGVVKLEETGFRNALIQAVNAANA</sequence>
<dbReference type="InterPro" id="IPR028939">
    <property type="entry name" value="P5C_Rdtase_cat_N"/>
</dbReference>
<keyword evidence="6" id="KW-0963">Cytoplasm</keyword>
<evidence type="ECO:0000256" key="3">
    <source>
        <dbReference type="ARBA" id="ARBA00022857"/>
    </source>
</evidence>
<dbReference type="PIRSF" id="PIRSF000193">
    <property type="entry name" value="Pyrrol-5-carb_rd"/>
    <property type="match status" value="1"/>
</dbReference>
<dbReference type="Pfam" id="PF03807">
    <property type="entry name" value="F420_oxidored"/>
    <property type="match status" value="1"/>
</dbReference>
<comment type="function">
    <text evidence="5 6">Catalyzes the reduction of 1-pyrroline-5-carboxylate (PCA) to L-proline.</text>
</comment>
<keyword evidence="4 6" id="KW-0560">Oxidoreductase</keyword>
<feature type="domain" description="Pyrroline-5-carboxylate reductase catalytic N-terminal" evidence="8">
    <location>
        <begin position="2"/>
        <end position="91"/>
    </location>
</feature>
<comment type="caution">
    <text evidence="10">The sequence shown here is derived from an EMBL/GenBank/DDBJ whole genome shotgun (WGS) entry which is preliminary data.</text>
</comment>
<dbReference type="UniPathway" id="UPA00098">
    <property type="reaction ID" value="UER00361"/>
</dbReference>
<comment type="pathway">
    <text evidence="6">Amino-acid biosynthesis; L-proline biosynthesis; L-proline from L-glutamate 5-semialdehyde: step 1/1.</text>
</comment>
<dbReference type="GO" id="GO:0055129">
    <property type="term" value="P:L-proline biosynthetic process"/>
    <property type="evidence" value="ECO:0007669"/>
    <property type="project" value="UniProtKB-UniRule"/>
</dbReference>
<evidence type="ECO:0000256" key="5">
    <source>
        <dbReference type="ARBA" id="ARBA00058118"/>
    </source>
</evidence>